<evidence type="ECO:0000313" key="2">
    <source>
        <dbReference type="EMBL" id="TWH75327.1"/>
    </source>
</evidence>
<feature type="compositionally biased region" description="Pro residues" evidence="1">
    <location>
        <begin position="397"/>
        <end position="443"/>
    </location>
</feature>
<accession>A0A562IWI3</accession>
<name>A0A562IWI3_9ACTN</name>
<feature type="compositionally biased region" description="Low complexity" evidence="1">
    <location>
        <begin position="74"/>
        <end position="94"/>
    </location>
</feature>
<sequence>MAWWWLLVVWPVAGVVTAPVVCAVIKRGLPDLGHELTPLPPGLVSVPRTRAVHRTPPSRPPAGRPDGAPPARPRPATTGTWGSSTSSRVPTPRSLRASRARGHWWRVLDRSSTSHPPSGTPTRPRRGLLRASGHAPVAGPRRRTAGLGALVPHRPVRSVRAAGSAPSPRSRAARIRAARTRGGPVRPAVRSRAPQRLLALTALSAIVLAPTLARSSSSLGFSDAIAAELAAHPDQVPATLEALNRGAAVSGLETPILVPDWETLPGTAPTESRSRTPERATHSWTGTTDQPRRTGLPVRPGTSSPQSVLPPAEPGDQPPAGDSPSAGVVQAPAPGPVEPSAPAPDPTVDPTAPADPTVPAPTPDPTEPPPTEPTDPAEPTEPTDPTDPVEPTEPTDPTDPSPEPTDPAPTTPAPSPTPSPAEPTPTPQPDPSQAPTEPTPTGPRAPTASADPGAADLPATSAAPRSRAAGF</sequence>
<proteinExistence type="predicted"/>
<feature type="compositionally biased region" description="Pro residues" evidence="1">
    <location>
        <begin position="333"/>
        <end position="347"/>
    </location>
</feature>
<dbReference type="AlphaFoldDB" id="A0A562IWI3"/>
<organism evidence="2 3">
    <name type="scientific">Modestobacter roseus</name>
    <dbReference type="NCBI Taxonomy" id="1181884"/>
    <lineage>
        <taxon>Bacteria</taxon>
        <taxon>Bacillati</taxon>
        <taxon>Actinomycetota</taxon>
        <taxon>Actinomycetes</taxon>
        <taxon>Geodermatophilales</taxon>
        <taxon>Geodermatophilaceae</taxon>
        <taxon>Modestobacter</taxon>
    </lineage>
</organism>
<dbReference type="Proteomes" id="UP000321490">
    <property type="component" value="Unassembled WGS sequence"/>
</dbReference>
<gene>
    <name evidence="2" type="ORF">JD78_03883</name>
</gene>
<feature type="compositionally biased region" description="Low complexity" evidence="1">
    <location>
        <begin position="160"/>
        <end position="170"/>
    </location>
</feature>
<evidence type="ECO:0000313" key="3">
    <source>
        <dbReference type="Proteomes" id="UP000321490"/>
    </source>
</evidence>
<feature type="compositionally biased region" description="Low complexity" evidence="1">
    <location>
        <begin position="110"/>
        <end position="122"/>
    </location>
</feature>
<protein>
    <submittedName>
        <fullName evidence="2">Uncharacterized protein</fullName>
    </submittedName>
</protein>
<feature type="compositionally biased region" description="Pro residues" evidence="1">
    <location>
        <begin position="57"/>
        <end position="73"/>
    </location>
</feature>
<evidence type="ECO:0000256" key="1">
    <source>
        <dbReference type="SAM" id="MobiDB-lite"/>
    </source>
</evidence>
<reference evidence="2 3" key="1">
    <citation type="submission" date="2019-07" db="EMBL/GenBank/DDBJ databases">
        <title>R&amp;d 2014.</title>
        <authorList>
            <person name="Klenk H.-P."/>
        </authorList>
    </citation>
    <scope>NUCLEOTIDE SEQUENCE [LARGE SCALE GENOMIC DNA]</scope>
    <source>
        <strain evidence="2 3">DSM 45764</strain>
    </source>
</reference>
<feature type="region of interest" description="Disordered" evidence="1">
    <location>
        <begin position="259"/>
        <end position="471"/>
    </location>
</feature>
<feature type="compositionally biased region" description="Pro residues" evidence="1">
    <location>
        <begin position="356"/>
        <end position="373"/>
    </location>
</feature>
<feature type="compositionally biased region" description="Basic and acidic residues" evidence="1">
    <location>
        <begin position="272"/>
        <end position="281"/>
    </location>
</feature>
<feature type="compositionally biased region" description="Low complexity" evidence="1">
    <location>
        <begin position="458"/>
        <end position="471"/>
    </location>
</feature>
<keyword evidence="3" id="KW-1185">Reference proteome</keyword>
<comment type="caution">
    <text evidence="2">The sequence shown here is derived from an EMBL/GenBank/DDBJ whole genome shotgun (WGS) entry which is preliminary data.</text>
</comment>
<dbReference type="EMBL" id="VLKF01000001">
    <property type="protein sequence ID" value="TWH75327.1"/>
    <property type="molecule type" value="Genomic_DNA"/>
</dbReference>
<feature type="region of interest" description="Disordered" evidence="1">
    <location>
        <begin position="36"/>
        <end position="189"/>
    </location>
</feature>